<reference evidence="2 3" key="1">
    <citation type="journal article" date="2010" name="J. Microbiol.">
        <title>Phenotypic characterization and genomic analysis of the Shigella sonnei bacteriophage SP18.</title>
        <authorList>
            <person name="Kim K.H."/>
            <person name="Chang H.W."/>
            <person name="Nam Y.D."/>
            <person name="Roh S.W."/>
            <person name="Bae J.W."/>
        </authorList>
    </citation>
    <scope>NUCLEOTIDE SEQUENCE [LARGE SCALE GENOMIC DNA]</scope>
</reference>
<evidence type="ECO:0000313" key="3">
    <source>
        <dbReference type="Proteomes" id="UP000007042"/>
    </source>
</evidence>
<feature type="transmembrane region" description="Helical" evidence="1">
    <location>
        <begin position="6"/>
        <end position="22"/>
    </location>
</feature>
<keyword evidence="3" id="KW-1185">Reference proteome</keyword>
<keyword evidence="1" id="KW-0472">Membrane</keyword>
<organismHost>
    <name type="scientific">Shigella sonnei</name>
    <dbReference type="NCBI Taxonomy" id="624"/>
</organismHost>
<dbReference type="Proteomes" id="UP000007042">
    <property type="component" value="Segment"/>
</dbReference>
<sequence>MVYKVWTYISILIFLVLVFVPMQQDQERYEREVEIVASTYHSFNKECPNKNGISLQQAYYLSTVTSPKQRVWVERNFAGLFSEYCFNFKRL</sequence>
<keyword evidence="1" id="KW-1133">Transmembrane helix</keyword>
<name>E3SFJ7_BPSP8</name>
<dbReference type="RefSeq" id="YP_003934733.1">
    <property type="nucleotide sequence ID" value="NC_014595.1"/>
</dbReference>
<dbReference type="KEGG" id="vg:9830469"/>
<dbReference type="EMBL" id="GQ981382">
    <property type="protein sequence ID" value="ADO19450.1"/>
    <property type="molecule type" value="Genomic_DNA"/>
</dbReference>
<gene>
    <name evidence="2" type="ORF">SP18gp108</name>
</gene>
<evidence type="ECO:0000256" key="1">
    <source>
        <dbReference type="SAM" id="Phobius"/>
    </source>
</evidence>
<organism evidence="2 3">
    <name type="scientific">Shigella phage SP18</name>
    <dbReference type="NCBI Taxonomy" id="645664"/>
    <lineage>
        <taxon>Viruses</taxon>
        <taxon>Duplodnaviria</taxon>
        <taxon>Heunggongvirae</taxon>
        <taxon>Uroviricota</taxon>
        <taxon>Caudoviricetes</taxon>
        <taxon>Pantevenvirales</taxon>
        <taxon>Straboviridae</taxon>
        <taxon>Tevenvirinae</taxon>
        <taxon>Gaprivervirus</taxon>
        <taxon>Gaprivervirus sp18</taxon>
    </lineage>
</organism>
<accession>E3SFJ7</accession>
<proteinExistence type="predicted"/>
<protein>
    <submittedName>
        <fullName evidence="2">Uncharacterized protein</fullName>
    </submittedName>
</protein>
<keyword evidence="1" id="KW-0812">Transmembrane</keyword>
<evidence type="ECO:0000313" key="2">
    <source>
        <dbReference type="EMBL" id="ADO19450.1"/>
    </source>
</evidence>